<proteinExistence type="predicted"/>
<reference evidence="2" key="2">
    <citation type="journal article" date="2017" name="Nat. Plants">
        <title>The Aegilops tauschii genome reveals multiple impacts of transposons.</title>
        <authorList>
            <person name="Zhao G."/>
            <person name="Zou C."/>
            <person name="Li K."/>
            <person name="Wang K."/>
            <person name="Li T."/>
            <person name="Gao L."/>
            <person name="Zhang X."/>
            <person name="Wang H."/>
            <person name="Yang Z."/>
            <person name="Liu X."/>
            <person name="Jiang W."/>
            <person name="Mao L."/>
            <person name="Kong X."/>
            <person name="Jiao Y."/>
            <person name="Jia J."/>
        </authorList>
    </citation>
    <scope>NUCLEOTIDE SEQUENCE [LARGE SCALE GENOMIC DNA]</scope>
    <source>
        <strain evidence="2">cv. AL8/78</strain>
    </source>
</reference>
<dbReference type="Gramene" id="AET5Gv20190400.4">
    <property type="protein sequence ID" value="AET5Gv20190400.4"/>
    <property type="gene ID" value="AET5Gv20190400"/>
</dbReference>
<evidence type="ECO:0000313" key="2">
    <source>
        <dbReference type="Proteomes" id="UP000015105"/>
    </source>
</evidence>
<protein>
    <submittedName>
        <fullName evidence="1">Uncharacterized protein</fullName>
    </submittedName>
</protein>
<dbReference type="EnsemblPlants" id="AET5Gv20190400.4">
    <property type="protein sequence ID" value="AET5Gv20190400.4"/>
    <property type="gene ID" value="AET5Gv20190400"/>
</dbReference>
<reference evidence="1" key="3">
    <citation type="journal article" date="2017" name="Nature">
        <title>Genome sequence of the progenitor of the wheat D genome Aegilops tauschii.</title>
        <authorList>
            <person name="Luo M.C."/>
            <person name="Gu Y.Q."/>
            <person name="Puiu D."/>
            <person name="Wang H."/>
            <person name="Twardziok S.O."/>
            <person name="Deal K.R."/>
            <person name="Huo N."/>
            <person name="Zhu T."/>
            <person name="Wang L."/>
            <person name="Wang Y."/>
            <person name="McGuire P.E."/>
            <person name="Liu S."/>
            <person name="Long H."/>
            <person name="Ramasamy R.K."/>
            <person name="Rodriguez J.C."/>
            <person name="Van S.L."/>
            <person name="Yuan L."/>
            <person name="Wang Z."/>
            <person name="Xia Z."/>
            <person name="Xiao L."/>
            <person name="Anderson O.D."/>
            <person name="Ouyang S."/>
            <person name="Liang Y."/>
            <person name="Zimin A.V."/>
            <person name="Pertea G."/>
            <person name="Qi P."/>
            <person name="Bennetzen J.L."/>
            <person name="Dai X."/>
            <person name="Dawson M.W."/>
            <person name="Muller H.G."/>
            <person name="Kugler K."/>
            <person name="Rivarola-Duarte L."/>
            <person name="Spannagl M."/>
            <person name="Mayer K.F.X."/>
            <person name="Lu F.H."/>
            <person name="Bevan M.W."/>
            <person name="Leroy P."/>
            <person name="Li P."/>
            <person name="You F.M."/>
            <person name="Sun Q."/>
            <person name="Liu Z."/>
            <person name="Lyons E."/>
            <person name="Wicker T."/>
            <person name="Salzberg S.L."/>
            <person name="Devos K.M."/>
            <person name="Dvorak J."/>
        </authorList>
    </citation>
    <scope>NUCLEOTIDE SEQUENCE [LARGE SCALE GENOMIC DNA]</scope>
    <source>
        <strain evidence="1">cv. AL8/78</strain>
    </source>
</reference>
<keyword evidence="2" id="KW-1185">Reference proteome</keyword>
<sequence>MEAGGLISEAGWTMFDFPPQGEESDIMAQLLGTFPSHGDEAQQDLPWYQASHPSYYDADLNTSACSDSNASSFAVPSECMGYYLGDSSEALGITSLAPQDLNLVQEQGATEFLNMIPSISHDLYRNGESSCEGLDSVSATNKRKHSVEEEIDGQARCGY</sequence>
<reference evidence="1" key="5">
    <citation type="journal article" date="2021" name="G3 (Bethesda)">
        <title>Aegilops tauschii genome assembly Aet v5.0 features greater sequence contiguity and improved annotation.</title>
        <authorList>
            <person name="Wang L."/>
            <person name="Zhu T."/>
            <person name="Rodriguez J.C."/>
            <person name="Deal K.R."/>
            <person name="Dubcovsky J."/>
            <person name="McGuire P.E."/>
            <person name="Lux T."/>
            <person name="Spannagl M."/>
            <person name="Mayer K.F.X."/>
            <person name="Baldrich P."/>
            <person name="Meyers B.C."/>
            <person name="Huo N."/>
            <person name="Gu Y.Q."/>
            <person name="Zhou H."/>
            <person name="Devos K.M."/>
            <person name="Bennetzen J.L."/>
            <person name="Unver T."/>
            <person name="Budak H."/>
            <person name="Gulick P.J."/>
            <person name="Galiba G."/>
            <person name="Kalapos B."/>
            <person name="Nelson D.R."/>
            <person name="Li P."/>
            <person name="You F.M."/>
            <person name="Luo M.C."/>
            <person name="Dvorak J."/>
        </authorList>
    </citation>
    <scope>NUCLEOTIDE SEQUENCE [LARGE SCALE GENOMIC DNA]</scope>
    <source>
        <strain evidence="1">cv. AL8/78</strain>
    </source>
</reference>
<accession>A0A453JU04</accession>
<evidence type="ECO:0000313" key="1">
    <source>
        <dbReference type="EnsemblPlants" id="AET5Gv20190400.4"/>
    </source>
</evidence>
<reference evidence="1" key="4">
    <citation type="submission" date="2019-03" db="UniProtKB">
        <authorList>
            <consortium name="EnsemblPlants"/>
        </authorList>
    </citation>
    <scope>IDENTIFICATION</scope>
</reference>
<name>A0A453JU04_AEGTS</name>
<reference evidence="2" key="1">
    <citation type="journal article" date="2014" name="Science">
        <title>Ancient hybridizations among the ancestral genomes of bread wheat.</title>
        <authorList>
            <consortium name="International Wheat Genome Sequencing Consortium,"/>
            <person name="Marcussen T."/>
            <person name="Sandve S.R."/>
            <person name="Heier L."/>
            <person name="Spannagl M."/>
            <person name="Pfeifer M."/>
            <person name="Jakobsen K.S."/>
            <person name="Wulff B.B."/>
            <person name="Steuernagel B."/>
            <person name="Mayer K.F."/>
            <person name="Olsen O.A."/>
        </authorList>
    </citation>
    <scope>NUCLEOTIDE SEQUENCE [LARGE SCALE GENOMIC DNA]</scope>
    <source>
        <strain evidence="2">cv. AL8/78</strain>
    </source>
</reference>
<dbReference type="Proteomes" id="UP000015105">
    <property type="component" value="Chromosome 5D"/>
</dbReference>
<dbReference type="AlphaFoldDB" id="A0A453JU04"/>
<organism evidence="1 2">
    <name type="scientific">Aegilops tauschii subsp. strangulata</name>
    <name type="common">Goatgrass</name>
    <dbReference type="NCBI Taxonomy" id="200361"/>
    <lineage>
        <taxon>Eukaryota</taxon>
        <taxon>Viridiplantae</taxon>
        <taxon>Streptophyta</taxon>
        <taxon>Embryophyta</taxon>
        <taxon>Tracheophyta</taxon>
        <taxon>Spermatophyta</taxon>
        <taxon>Magnoliopsida</taxon>
        <taxon>Liliopsida</taxon>
        <taxon>Poales</taxon>
        <taxon>Poaceae</taxon>
        <taxon>BOP clade</taxon>
        <taxon>Pooideae</taxon>
        <taxon>Triticodae</taxon>
        <taxon>Triticeae</taxon>
        <taxon>Triticinae</taxon>
        <taxon>Aegilops</taxon>
    </lineage>
</organism>